<feature type="domain" description="CRAL/TRIO N-terminal" evidence="5">
    <location>
        <begin position="91"/>
        <end position="116"/>
    </location>
</feature>
<dbReference type="InterPro" id="IPR011074">
    <property type="entry name" value="CRAL/TRIO_N_dom"/>
</dbReference>
<dbReference type="Pfam" id="PF25099">
    <property type="entry name" value="GOLD_PATL1_C"/>
    <property type="match status" value="1"/>
</dbReference>
<dbReference type="InterPro" id="IPR001251">
    <property type="entry name" value="CRAL-TRIO_dom"/>
</dbReference>
<dbReference type="Pfam" id="PF03765">
    <property type="entry name" value="CRAL_TRIO_N"/>
    <property type="match status" value="1"/>
</dbReference>
<dbReference type="Gene3D" id="3.40.525.10">
    <property type="entry name" value="CRAL-TRIO lipid binding domain"/>
    <property type="match status" value="2"/>
</dbReference>
<dbReference type="GO" id="GO:0016020">
    <property type="term" value="C:membrane"/>
    <property type="evidence" value="ECO:0007669"/>
    <property type="project" value="UniProtKB-SubCell"/>
</dbReference>
<evidence type="ECO:0000259" key="5">
    <source>
        <dbReference type="SMART" id="SM01100"/>
    </source>
</evidence>
<dbReference type="InterPro" id="IPR044834">
    <property type="entry name" value="PATL"/>
</dbReference>
<dbReference type="SMART" id="SM01100">
    <property type="entry name" value="CRAL_TRIO_N"/>
    <property type="match status" value="1"/>
</dbReference>
<dbReference type="SUPFAM" id="SSF46938">
    <property type="entry name" value="CRAL/TRIO N-terminal domain"/>
    <property type="match status" value="1"/>
</dbReference>
<sequence length="390" mass="45289">MENQDRNITVEEGSVHGPDKKLKPYAKMALIEFRLRLEKSIQANDLFDNMHITRKIDKCHSKADLREDVIDKRDISLWGVPLLPSEDHEGTDVILLKFLRARDFKVLEAFELLQKTLIWRREFGTDGIVEEDFGRDLKNVAFLDGSDKQGQPLSYIVYGAFKDKDLYQSMFGCVDNNSDKFVRWRVQCIERGIENLNLKDGGINSIVHITDLKDLYKYVPFWYYAYHALSSRMLTQRMKNKFIFARPSKVAKTLLKYIAPEYIPVQYGGLKRESDQEFTPSDQVSDATVEGGIIETIKFPISEPGVTIVWDITVVGWDVTYQEEFIPDDEGSYKIVIQSERKMSATVRSSYYINEPGKIQLIITNNTFKKKKILYRSKFKPTIPMYVKIR</sequence>
<organism evidence="6 7">
    <name type="scientific">Papaver atlanticum</name>
    <dbReference type="NCBI Taxonomy" id="357466"/>
    <lineage>
        <taxon>Eukaryota</taxon>
        <taxon>Viridiplantae</taxon>
        <taxon>Streptophyta</taxon>
        <taxon>Embryophyta</taxon>
        <taxon>Tracheophyta</taxon>
        <taxon>Spermatophyta</taxon>
        <taxon>Magnoliopsida</taxon>
        <taxon>Ranunculales</taxon>
        <taxon>Papaveraceae</taxon>
        <taxon>Papaveroideae</taxon>
        <taxon>Papaver</taxon>
    </lineage>
</organism>
<dbReference type="EMBL" id="JAJJMB010011819">
    <property type="protein sequence ID" value="KAI3898626.1"/>
    <property type="molecule type" value="Genomic_DNA"/>
</dbReference>
<dbReference type="SUPFAM" id="SSF52087">
    <property type="entry name" value="CRAL/TRIO domain"/>
    <property type="match status" value="1"/>
</dbReference>
<keyword evidence="3" id="KW-0472">Membrane</keyword>
<evidence type="ECO:0000256" key="1">
    <source>
        <dbReference type="ARBA" id="ARBA00004370"/>
    </source>
</evidence>
<protein>
    <recommendedName>
        <fullName evidence="8">Patellin-4</fullName>
    </recommendedName>
</protein>
<evidence type="ECO:0008006" key="8">
    <source>
        <dbReference type="Google" id="ProtNLM"/>
    </source>
</evidence>
<dbReference type="InterPro" id="IPR056794">
    <property type="entry name" value="PATL1-6_C_GOLD"/>
</dbReference>
<comment type="caution">
    <text evidence="6">The sequence shown here is derived from an EMBL/GenBank/DDBJ whole genome shotgun (WGS) entry which is preliminary data.</text>
</comment>
<dbReference type="InterPro" id="IPR036273">
    <property type="entry name" value="CRAL/TRIO_N_dom_sf"/>
</dbReference>
<comment type="subcellular location">
    <subcellularLocation>
        <location evidence="1">Membrane</location>
    </subcellularLocation>
</comment>
<dbReference type="CDD" id="cd00170">
    <property type="entry name" value="SEC14"/>
    <property type="match status" value="1"/>
</dbReference>
<evidence type="ECO:0000259" key="4">
    <source>
        <dbReference type="SMART" id="SM00516"/>
    </source>
</evidence>
<proteinExistence type="predicted"/>
<dbReference type="InterPro" id="IPR036865">
    <property type="entry name" value="CRAL-TRIO_dom_sf"/>
</dbReference>
<accession>A0AAD4XCE4</accession>
<dbReference type="AlphaFoldDB" id="A0AAD4XCE4"/>
<dbReference type="Proteomes" id="UP001202328">
    <property type="component" value="Unassembled WGS sequence"/>
</dbReference>
<dbReference type="PANTHER" id="PTHR45932">
    <property type="entry name" value="PATELLIN-1"/>
    <property type="match status" value="1"/>
</dbReference>
<name>A0AAD4XCE4_9MAGN</name>
<keyword evidence="7" id="KW-1185">Reference proteome</keyword>
<evidence type="ECO:0000313" key="6">
    <source>
        <dbReference type="EMBL" id="KAI3898626.1"/>
    </source>
</evidence>
<dbReference type="Pfam" id="PF00650">
    <property type="entry name" value="CRAL_TRIO"/>
    <property type="match status" value="2"/>
</dbReference>
<keyword evidence="2" id="KW-0813">Transport</keyword>
<dbReference type="SMART" id="SM00516">
    <property type="entry name" value="SEC14"/>
    <property type="match status" value="1"/>
</dbReference>
<evidence type="ECO:0000313" key="7">
    <source>
        <dbReference type="Proteomes" id="UP001202328"/>
    </source>
</evidence>
<gene>
    <name evidence="6" type="ORF">MKW98_000739</name>
</gene>
<dbReference type="GO" id="GO:0008289">
    <property type="term" value="F:lipid binding"/>
    <property type="evidence" value="ECO:0007669"/>
    <property type="project" value="InterPro"/>
</dbReference>
<reference evidence="6" key="1">
    <citation type="submission" date="2022-04" db="EMBL/GenBank/DDBJ databases">
        <title>A functionally conserved STORR gene fusion in Papaver species that diverged 16.8 million years ago.</title>
        <authorList>
            <person name="Catania T."/>
        </authorList>
    </citation>
    <scope>NUCLEOTIDE SEQUENCE</scope>
    <source>
        <strain evidence="6">S-188037</strain>
    </source>
</reference>
<evidence type="ECO:0000256" key="3">
    <source>
        <dbReference type="ARBA" id="ARBA00023136"/>
    </source>
</evidence>
<evidence type="ECO:0000256" key="2">
    <source>
        <dbReference type="ARBA" id="ARBA00022448"/>
    </source>
</evidence>
<feature type="domain" description="CRAL-TRIO" evidence="4">
    <location>
        <begin position="135"/>
        <end position="272"/>
    </location>
</feature>
<dbReference type="PANTHER" id="PTHR45932:SF3">
    <property type="entry name" value="PATELLIN-4-LIKE"/>
    <property type="match status" value="1"/>
</dbReference>